<reference evidence="6 7" key="1">
    <citation type="submission" date="2019-01" db="EMBL/GenBank/DDBJ databases">
        <title>Genome Assembly of Collichthys lucidus.</title>
        <authorList>
            <person name="Cai M."/>
            <person name="Xiao S."/>
        </authorList>
    </citation>
    <scope>NUCLEOTIDE SEQUENCE [LARGE SCALE GENOMIC DNA]</scope>
    <source>
        <strain evidence="6">JT15FE1705JMU</strain>
        <tissue evidence="6">Muscle</tissue>
    </source>
</reference>
<dbReference type="Gene3D" id="1.20.1740.10">
    <property type="entry name" value="Amino acid/polyamine transporter I"/>
    <property type="match status" value="1"/>
</dbReference>
<evidence type="ECO:0000256" key="3">
    <source>
        <dbReference type="ARBA" id="ARBA00022989"/>
    </source>
</evidence>
<evidence type="ECO:0000256" key="5">
    <source>
        <dbReference type="SAM" id="Phobius"/>
    </source>
</evidence>
<feature type="transmembrane region" description="Helical" evidence="5">
    <location>
        <begin position="166"/>
        <end position="183"/>
    </location>
</feature>
<accession>A0A4U5V101</accession>
<dbReference type="GO" id="GO:0015189">
    <property type="term" value="F:L-lysine transmembrane transporter activity"/>
    <property type="evidence" value="ECO:0007669"/>
    <property type="project" value="TreeGrafter"/>
</dbReference>
<keyword evidence="4 5" id="KW-0472">Membrane</keyword>
<evidence type="ECO:0000313" key="7">
    <source>
        <dbReference type="Proteomes" id="UP000298787"/>
    </source>
</evidence>
<dbReference type="GO" id="GO:0097638">
    <property type="term" value="P:L-arginine import across plasma membrane"/>
    <property type="evidence" value="ECO:0007669"/>
    <property type="project" value="TreeGrafter"/>
</dbReference>
<feature type="transmembrane region" description="Helical" evidence="5">
    <location>
        <begin position="37"/>
        <end position="58"/>
    </location>
</feature>
<dbReference type="GO" id="GO:0061459">
    <property type="term" value="F:L-arginine transmembrane transporter activity"/>
    <property type="evidence" value="ECO:0007669"/>
    <property type="project" value="TreeGrafter"/>
</dbReference>
<dbReference type="Pfam" id="PF13520">
    <property type="entry name" value="AA_permease_2"/>
    <property type="match status" value="1"/>
</dbReference>
<dbReference type="Proteomes" id="UP000298787">
    <property type="component" value="Chromosome 13"/>
</dbReference>
<name>A0A4U5V101_COLLU</name>
<dbReference type="AlphaFoldDB" id="A0A4U5V101"/>
<organism evidence="6 7">
    <name type="scientific">Collichthys lucidus</name>
    <name type="common">Big head croaker</name>
    <name type="synonym">Sciaena lucida</name>
    <dbReference type="NCBI Taxonomy" id="240159"/>
    <lineage>
        <taxon>Eukaryota</taxon>
        <taxon>Metazoa</taxon>
        <taxon>Chordata</taxon>
        <taxon>Craniata</taxon>
        <taxon>Vertebrata</taxon>
        <taxon>Euteleostomi</taxon>
        <taxon>Actinopterygii</taxon>
        <taxon>Neopterygii</taxon>
        <taxon>Teleostei</taxon>
        <taxon>Neoteleostei</taxon>
        <taxon>Acanthomorphata</taxon>
        <taxon>Eupercaria</taxon>
        <taxon>Sciaenidae</taxon>
        <taxon>Collichthys</taxon>
    </lineage>
</organism>
<feature type="transmembrane region" description="Helical" evidence="5">
    <location>
        <begin position="192"/>
        <end position="210"/>
    </location>
</feature>
<dbReference type="EMBL" id="CM014090">
    <property type="protein sequence ID" value="TKS80811.1"/>
    <property type="molecule type" value="Genomic_DNA"/>
</dbReference>
<protein>
    <submittedName>
        <fullName evidence="6">High affinity cationic amino acid transporter 1</fullName>
    </submittedName>
</protein>
<sequence>MILATLKDVGKQLLRVKVVDCSTDESHFSRCLNTFDLVALGVGSTLGAGVYVLAGAVARDSSGPAIVLSFLIAALASVLAGLCYAEFGARVPKTGSAYLYSYVTVGELWAFITGWNLILSYIIGTSSVARAWSATFDELIGKHIENFCREYMTMKAPGVLAEYPDMFAAFIILTLTGLLAFGVKESAMVNKVFTCINVVVLLFVIISGFVKGSLKNWNLNPEEILNGTSNSSLKYQPEPLSTAYEMANTQDEAETAESYNEGSVDMLPQPEDRFTVRNLLFPSNTEPSPLSGFAVNICTSILGLRVGIETRMLWGVKNNNRQGVVLADGDANANDIETEDGGKTGDTGTLSGLTTERAEQDKVIIWGTDSQCDDPELAEFEMLECQELEAYLVEEGEGLCRACRPEGVSRKGFDMQQSHSRASNR</sequence>
<comment type="subcellular location">
    <subcellularLocation>
        <location evidence="1">Membrane</location>
        <topology evidence="1">Multi-pass membrane protein</topology>
    </subcellularLocation>
</comment>
<keyword evidence="2 5" id="KW-0812">Transmembrane</keyword>
<evidence type="ECO:0000256" key="2">
    <source>
        <dbReference type="ARBA" id="ARBA00022692"/>
    </source>
</evidence>
<feature type="transmembrane region" description="Helical" evidence="5">
    <location>
        <begin position="97"/>
        <end position="123"/>
    </location>
</feature>
<dbReference type="PANTHER" id="PTHR43243:SF28">
    <property type="entry name" value="HIGH AFFINITY CATIONIC AMINO ACID TRANSPORTER 1"/>
    <property type="match status" value="1"/>
</dbReference>
<proteinExistence type="predicted"/>
<dbReference type="GO" id="GO:0000064">
    <property type="term" value="F:L-ornithine transmembrane transporter activity"/>
    <property type="evidence" value="ECO:0007669"/>
    <property type="project" value="TreeGrafter"/>
</dbReference>
<dbReference type="InterPro" id="IPR002293">
    <property type="entry name" value="AA/rel_permease1"/>
</dbReference>
<gene>
    <name evidence="6" type="ORF">D9C73_014915</name>
</gene>
<evidence type="ECO:0000256" key="4">
    <source>
        <dbReference type="ARBA" id="ARBA00023136"/>
    </source>
</evidence>
<feature type="transmembrane region" description="Helical" evidence="5">
    <location>
        <begin position="64"/>
        <end position="85"/>
    </location>
</feature>
<evidence type="ECO:0000313" key="6">
    <source>
        <dbReference type="EMBL" id="TKS80811.1"/>
    </source>
</evidence>
<keyword evidence="3 5" id="KW-1133">Transmembrane helix</keyword>
<dbReference type="GO" id="GO:0005886">
    <property type="term" value="C:plasma membrane"/>
    <property type="evidence" value="ECO:0007669"/>
    <property type="project" value="TreeGrafter"/>
</dbReference>
<evidence type="ECO:0000256" key="1">
    <source>
        <dbReference type="ARBA" id="ARBA00004141"/>
    </source>
</evidence>
<keyword evidence="7" id="KW-1185">Reference proteome</keyword>
<dbReference type="STRING" id="240159.A0A4U5V101"/>
<dbReference type="PANTHER" id="PTHR43243">
    <property type="entry name" value="INNER MEMBRANE TRANSPORTER YGJI-RELATED"/>
    <property type="match status" value="1"/>
</dbReference>